<keyword evidence="1" id="KW-0812">Transmembrane</keyword>
<evidence type="ECO:0000313" key="2">
    <source>
        <dbReference type="EMBL" id="MBB6183536.1"/>
    </source>
</evidence>
<dbReference type="AlphaFoldDB" id="A0A841KED7"/>
<feature type="transmembrane region" description="Helical" evidence="1">
    <location>
        <begin position="21"/>
        <end position="45"/>
    </location>
</feature>
<dbReference type="OrthoDB" id="8457152at2"/>
<evidence type="ECO:0000256" key="1">
    <source>
        <dbReference type="SAM" id="Phobius"/>
    </source>
</evidence>
<dbReference type="Proteomes" id="UP000560000">
    <property type="component" value="Unassembled WGS sequence"/>
</dbReference>
<keyword evidence="1" id="KW-1133">Transmembrane helix</keyword>
<sequence length="203" mass="22897">MNRNGVLRQVVSPFRYYQFFNYYKLSIDILLPAIFSLATCVVFYFVPKGVAILGDNGFVHSINGLLQILTGFFVAGLAAVFGVRGVSLEQEPIGFKYFGSVKIDREEGVVVTRRMFVCSLFGYLAFSSFSLYLMGLIASICEPLFRLMHINSCLHFSILFMYAFVVWNIFFVTVYGLYYMVDRAHRSDPKVIDGPVGDGTDEG</sequence>
<feature type="transmembrane region" description="Helical" evidence="1">
    <location>
        <begin position="120"/>
        <end position="140"/>
    </location>
</feature>
<keyword evidence="1" id="KW-0472">Membrane</keyword>
<organism evidence="2 3">
    <name type="scientific">Oleiagrimonas soli</name>
    <dbReference type="NCBI Taxonomy" id="1543381"/>
    <lineage>
        <taxon>Bacteria</taxon>
        <taxon>Pseudomonadati</taxon>
        <taxon>Pseudomonadota</taxon>
        <taxon>Gammaproteobacteria</taxon>
        <taxon>Lysobacterales</taxon>
        <taxon>Rhodanobacteraceae</taxon>
        <taxon>Oleiagrimonas</taxon>
    </lineage>
</organism>
<feature type="transmembrane region" description="Helical" evidence="1">
    <location>
        <begin position="160"/>
        <end position="181"/>
    </location>
</feature>
<accession>A0A841KED7</accession>
<gene>
    <name evidence="2" type="ORF">HNQ86_000881</name>
</gene>
<feature type="transmembrane region" description="Helical" evidence="1">
    <location>
        <begin position="65"/>
        <end position="86"/>
    </location>
</feature>
<dbReference type="RefSeq" id="WP_152569263.1">
    <property type="nucleotide sequence ID" value="NZ_JACHET010000001.1"/>
</dbReference>
<dbReference type="EMBL" id="JACHET010000001">
    <property type="protein sequence ID" value="MBB6183536.1"/>
    <property type="molecule type" value="Genomic_DNA"/>
</dbReference>
<name>A0A841KED7_9GAMM</name>
<comment type="caution">
    <text evidence="2">The sequence shown here is derived from an EMBL/GenBank/DDBJ whole genome shotgun (WGS) entry which is preliminary data.</text>
</comment>
<protein>
    <submittedName>
        <fullName evidence="2">Uncharacterized protein</fullName>
    </submittedName>
</protein>
<proteinExistence type="predicted"/>
<evidence type="ECO:0000313" key="3">
    <source>
        <dbReference type="Proteomes" id="UP000560000"/>
    </source>
</evidence>
<reference evidence="2 3" key="1">
    <citation type="submission" date="2020-08" db="EMBL/GenBank/DDBJ databases">
        <title>Genomic Encyclopedia of Type Strains, Phase IV (KMG-IV): sequencing the most valuable type-strain genomes for metagenomic binning, comparative biology and taxonomic classification.</title>
        <authorList>
            <person name="Goeker M."/>
        </authorList>
    </citation>
    <scope>NUCLEOTIDE SEQUENCE [LARGE SCALE GENOMIC DNA]</scope>
    <source>
        <strain evidence="2 3">DSM 107085</strain>
    </source>
</reference>